<sequence length="200" mass="21801">MVNPRATNEDLTAKARIRNAALDLYSKYGQDRISLRAIASEAGVTLGLVQHHYKTKAGLRDAVDQLVVDHIAAALSEAPDSGSPAQLAAARDEAVRKMLDANPPVANYVRRALLDPSGENLHLLDVLVDLTEREVSALRKSGRASTKRRESTQIVAVLVRQMGEMLLAPLVDVVWDRVDGSDAEHKPRLRITVEDSSTPP</sequence>
<evidence type="ECO:0000313" key="6">
    <source>
        <dbReference type="EMBL" id="MBP2450327.1"/>
    </source>
</evidence>
<dbReference type="InterPro" id="IPR050109">
    <property type="entry name" value="HTH-type_TetR-like_transc_reg"/>
</dbReference>
<evidence type="ECO:0000256" key="2">
    <source>
        <dbReference type="ARBA" id="ARBA00023125"/>
    </source>
</evidence>
<proteinExistence type="predicted"/>
<evidence type="ECO:0000256" key="1">
    <source>
        <dbReference type="ARBA" id="ARBA00023015"/>
    </source>
</evidence>
<keyword evidence="2 4" id="KW-0238">DNA-binding</keyword>
<accession>A0ABS4ZLF3</accession>
<keyword evidence="1" id="KW-0805">Transcription regulation</keyword>
<protein>
    <submittedName>
        <fullName evidence="6">AcrR family transcriptional regulator</fullName>
    </submittedName>
</protein>
<keyword evidence="7" id="KW-1185">Reference proteome</keyword>
<dbReference type="InterPro" id="IPR001647">
    <property type="entry name" value="HTH_TetR"/>
</dbReference>
<keyword evidence="3" id="KW-0804">Transcription</keyword>
<feature type="domain" description="HTH tetR-type" evidence="5">
    <location>
        <begin position="11"/>
        <end position="71"/>
    </location>
</feature>
<feature type="DNA-binding region" description="H-T-H motif" evidence="4">
    <location>
        <begin position="34"/>
        <end position="53"/>
    </location>
</feature>
<reference evidence="6 7" key="1">
    <citation type="submission" date="2021-03" db="EMBL/GenBank/DDBJ databases">
        <title>Sequencing the genomes of 1000 actinobacteria strains.</title>
        <authorList>
            <person name="Klenk H.-P."/>
        </authorList>
    </citation>
    <scope>NUCLEOTIDE SEQUENCE [LARGE SCALE GENOMIC DNA]</scope>
    <source>
        <strain evidence="6 7">DSM 46713</strain>
    </source>
</reference>
<dbReference type="Gene3D" id="1.10.357.10">
    <property type="entry name" value="Tetracycline Repressor, domain 2"/>
    <property type="match status" value="1"/>
</dbReference>
<dbReference type="PANTHER" id="PTHR30055:SF234">
    <property type="entry name" value="HTH-TYPE TRANSCRIPTIONAL REGULATOR BETI"/>
    <property type="match status" value="1"/>
</dbReference>
<evidence type="ECO:0000259" key="5">
    <source>
        <dbReference type="PROSITE" id="PS50977"/>
    </source>
</evidence>
<dbReference type="PANTHER" id="PTHR30055">
    <property type="entry name" value="HTH-TYPE TRANSCRIPTIONAL REGULATOR RUTR"/>
    <property type="match status" value="1"/>
</dbReference>
<name>A0ABS4ZLF3_9MYCO</name>
<dbReference type="Pfam" id="PF00440">
    <property type="entry name" value="TetR_N"/>
    <property type="match status" value="1"/>
</dbReference>
<comment type="caution">
    <text evidence="6">The sequence shown here is derived from an EMBL/GenBank/DDBJ whole genome shotgun (WGS) entry which is preliminary data.</text>
</comment>
<evidence type="ECO:0000313" key="7">
    <source>
        <dbReference type="Proteomes" id="UP000694460"/>
    </source>
</evidence>
<dbReference type="PROSITE" id="PS50977">
    <property type="entry name" value="HTH_TETR_2"/>
    <property type="match status" value="1"/>
</dbReference>
<dbReference type="SUPFAM" id="SSF46689">
    <property type="entry name" value="Homeodomain-like"/>
    <property type="match status" value="1"/>
</dbReference>
<dbReference type="RefSeq" id="WP_209912784.1">
    <property type="nucleotide sequence ID" value="NZ_JAGIOP010000001.1"/>
</dbReference>
<evidence type="ECO:0000256" key="3">
    <source>
        <dbReference type="ARBA" id="ARBA00023163"/>
    </source>
</evidence>
<organism evidence="6 7">
    <name type="scientific">Mycolicibacterium lutetiense</name>
    <dbReference type="NCBI Taxonomy" id="1641992"/>
    <lineage>
        <taxon>Bacteria</taxon>
        <taxon>Bacillati</taxon>
        <taxon>Actinomycetota</taxon>
        <taxon>Actinomycetes</taxon>
        <taxon>Mycobacteriales</taxon>
        <taxon>Mycobacteriaceae</taxon>
        <taxon>Mycolicibacterium</taxon>
    </lineage>
</organism>
<gene>
    <name evidence="6" type="ORF">JOF57_000212</name>
</gene>
<dbReference type="EMBL" id="JAGIOP010000001">
    <property type="protein sequence ID" value="MBP2450327.1"/>
    <property type="molecule type" value="Genomic_DNA"/>
</dbReference>
<dbReference type="InterPro" id="IPR009057">
    <property type="entry name" value="Homeodomain-like_sf"/>
</dbReference>
<dbReference type="Proteomes" id="UP000694460">
    <property type="component" value="Unassembled WGS sequence"/>
</dbReference>
<evidence type="ECO:0000256" key="4">
    <source>
        <dbReference type="PROSITE-ProRule" id="PRU00335"/>
    </source>
</evidence>